<evidence type="ECO:0000259" key="1">
    <source>
        <dbReference type="Pfam" id="PF02036"/>
    </source>
</evidence>
<dbReference type="EMBL" id="JBHSXS010000005">
    <property type="protein sequence ID" value="MFC6880438.1"/>
    <property type="molecule type" value="Genomic_DNA"/>
</dbReference>
<dbReference type="Pfam" id="PF02036">
    <property type="entry name" value="SCP2"/>
    <property type="match status" value="1"/>
</dbReference>
<evidence type="ECO:0000313" key="2">
    <source>
        <dbReference type="EMBL" id="MFC6880438.1"/>
    </source>
</evidence>
<dbReference type="SUPFAM" id="SSF55718">
    <property type="entry name" value="SCP-like"/>
    <property type="match status" value="1"/>
</dbReference>
<name>A0ABW2CH29_9ACTN</name>
<protein>
    <submittedName>
        <fullName evidence="2">SCP2 sterol-binding domain-containing protein</fullName>
    </submittedName>
</protein>
<comment type="caution">
    <text evidence="2">The sequence shown here is derived from an EMBL/GenBank/DDBJ whole genome shotgun (WGS) entry which is preliminary data.</text>
</comment>
<gene>
    <name evidence="2" type="ORF">ACFQKB_11765</name>
</gene>
<reference evidence="3" key="1">
    <citation type="journal article" date="2019" name="Int. J. Syst. Evol. Microbiol.">
        <title>The Global Catalogue of Microorganisms (GCM) 10K type strain sequencing project: providing services to taxonomists for standard genome sequencing and annotation.</title>
        <authorList>
            <consortium name="The Broad Institute Genomics Platform"/>
            <consortium name="The Broad Institute Genome Sequencing Center for Infectious Disease"/>
            <person name="Wu L."/>
            <person name="Ma J."/>
        </authorList>
    </citation>
    <scope>NUCLEOTIDE SEQUENCE [LARGE SCALE GENOMIC DNA]</scope>
    <source>
        <strain evidence="3">JCM 3369</strain>
    </source>
</reference>
<proteinExistence type="predicted"/>
<dbReference type="RefSeq" id="WP_160820952.1">
    <property type="nucleotide sequence ID" value="NZ_JBHSXE010000001.1"/>
</dbReference>
<keyword evidence="3" id="KW-1185">Reference proteome</keyword>
<organism evidence="2 3">
    <name type="scientific">Actinomadura yumaensis</name>
    <dbReference type="NCBI Taxonomy" id="111807"/>
    <lineage>
        <taxon>Bacteria</taxon>
        <taxon>Bacillati</taxon>
        <taxon>Actinomycetota</taxon>
        <taxon>Actinomycetes</taxon>
        <taxon>Streptosporangiales</taxon>
        <taxon>Thermomonosporaceae</taxon>
        <taxon>Actinomadura</taxon>
    </lineage>
</organism>
<feature type="domain" description="SCP2" evidence="1">
    <location>
        <begin position="51"/>
        <end position="143"/>
    </location>
</feature>
<dbReference type="Proteomes" id="UP001596380">
    <property type="component" value="Unassembled WGS sequence"/>
</dbReference>
<dbReference type="Gene3D" id="3.30.1050.10">
    <property type="entry name" value="SCP2 sterol-binding domain"/>
    <property type="match status" value="1"/>
</dbReference>
<dbReference type="InterPro" id="IPR036527">
    <property type="entry name" value="SCP2_sterol-bd_dom_sf"/>
</dbReference>
<sequence>MDEALKPLLDSIRTPEHLRRLLDIEGVDDAFIAEFVESVGAGVVLDQVFDLMAARYAPERAKGRHGVVQWNVRTPSGRPRHYQLALAPHGAVARRGKAVRPKVTLTLAAPDLLRLCAGRLRVVPALRDRSLRVSGNLLFGARLPRWFDY</sequence>
<dbReference type="InterPro" id="IPR003033">
    <property type="entry name" value="SCP2_sterol-bd_dom"/>
</dbReference>
<accession>A0ABW2CH29</accession>
<evidence type="ECO:0000313" key="3">
    <source>
        <dbReference type="Proteomes" id="UP001596380"/>
    </source>
</evidence>